<dbReference type="Gene3D" id="1.50.10.10">
    <property type="match status" value="1"/>
</dbReference>
<dbReference type="AlphaFoldDB" id="W9X1M1"/>
<sequence length="96" mass="11226">MSLLLGSWEPVYDDLYKDSMDPVEKDMLFRQMLPGNRDVLFLGTAKANQDSIAFKPEEQHLRYFAGGMFLLSGWLFSRPDHEYLERKTNTSVHLRL</sequence>
<protein>
    <submittedName>
        <fullName evidence="2">Uncharacterized protein</fullName>
    </submittedName>
</protein>
<comment type="similarity">
    <text evidence="1">Belongs to the glycosyl hydrolase 47 family.</text>
</comment>
<dbReference type="GO" id="GO:0036503">
    <property type="term" value="P:ERAD pathway"/>
    <property type="evidence" value="ECO:0007669"/>
    <property type="project" value="UniProtKB-ARBA"/>
</dbReference>
<reference evidence="2 3" key="1">
    <citation type="submission" date="2013-03" db="EMBL/GenBank/DDBJ databases">
        <title>The Genome Sequence of Cladophialophora psammophila CBS 110553.</title>
        <authorList>
            <consortium name="The Broad Institute Genomics Platform"/>
            <person name="Cuomo C."/>
            <person name="de Hoog S."/>
            <person name="Gorbushina A."/>
            <person name="Walker B."/>
            <person name="Young S.K."/>
            <person name="Zeng Q."/>
            <person name="Gargeya S."/>
            <person name="Fitzgerald M."/>
            <person name="Haas B."/>
            <person name="Abouelleil A."/>
            <person name="Allen A.W."/>
            <person name="Alvarado L."/>
            <person name="Arachchi H.M."/>
            <person name="Berlin A.M."/>
            <person name="Chapman S.B."/>
            <person name="Gainer-Dewar J."/>
            <person name="Goldberg J."/>
            <person name="Griggs A."/>
            <person name="Gujja S."/>
            <person name="Hansen M."/>
            <person name="Howarth C."/>
            <person name="Imamovic A."/>
            <person name="Ireland A."/>
            <person name="Larimer J."/>
            <person name="McCowan C."/>
            <person name="Murphy C."/>
            <person name="Pearson M."/>
            <person name="Poon T.W."/>
            <person name="Priest M."/>
            <person name="Roberts A."/>
            <person name="Saif S."/>
            <person name="Shea T."/>
            <person name="Sisk P."/>
            <person name="Sykes S."/>
            <person name="Wortman J."/>
            <person name="Nusbaum C."/>
            <person name="Birren B."/>
        </authorList>
    </citation>
    <scope>NUCLEOTIDE SEQUENCE [LARGE SCALE GENOMIC DNA]</scope>
    <source>
        <strain evidence="2 3">CBS 110553</strain>
    </source>
</reference>
<dbReference type="InterPro" id="IPR001382">
    <property type="entry name" value="Glyco_hydro_47"/>
</dbReference>
<dbReference type="Pfam" id="PF01532">
    <property type="entry name" value="Glyco_hydro_47"/>
    <property type="match status" value="1"/>
</dbReference>
<name>W9X1M1_9EURO</name>
<dbReference type="GO" id="GO:0005975">
    <property type="term" value="P:carbohydrate metabolic process"/>
    <property type="evidence" value="ECO:0007669"/>
    <property type="project" value="InterPro"/>
</dbReference>
<evidence type="ECO:0000256" key="1">
    <source>
        <dbReference type="ARBA" id="ARBA00007658"/>
    </source>
</evidence>
<organism evidence="2 3">
    <name type="scientific">Cladophialophora psammophila CBS 110553</name>
    <dbReference type="NCBI Taxonomy" id="1182543"/>
    <lineage>
        <taxon>Eukaryota</taxon>
        <taxon>Fungi</taxon>
        <taxon>Dikarya</taxon>
        <taxon>Ascomycota</taxon>
        <taxon>Pezizomycotina</taxon>
        <taxon>Eurotiomycetes</taxon>
        <taxon>Chaetothyriomycetidae</taxon>
        <taxon>Chaetothyriales</taxon>
        <taxon>Herpotrichiellaceae</taxon>
        <taxon>Cladophialophora</taxon>
    </lineage>
</organism>
<evidence type="ECO:0000313" key="3">
    <source>
        <dbReference type="Proteomes" id="UP000019471"/>
    </source>
</evidence>
<dbReference type="RefSeq" id="XP_007741193.1">
    <property type="nucleotide sequence ID" value="XM_007743003.1"/>
</dbReference>
<dbReference type="HOGENOM" id="CLU_2359543_0_0_1"/>
<accession>W9X1M1</accession>
<comment type="caution">
    <text evidence="2">The sequence shown here is derived from an EMBL/GenBank/DDBJ whole genome shotgun (WGS) entry which is preliminary data.</text>
</comment>
<dbReference type="SUPFAM" id="SSF48225">
    <property type="entry name" value="Seven-hairpin glycosidases"/>
    <property type="match status" value="1"/>
</dbReference>
<gene>
    <name evidence="2" type="ORF">A1O5_02387</name>
</gene>
<dbReference type="InterPro" id="IPR036026">
    <property type="entry name" value="Seven-hairpin_glycosidases"/>
</dbReference>
<keyword evidence="3" id="KW-1185">Reference proteome</keyword>
<dbReference type="GeneID" id="19187120"/>
<proteinExistence type="inferred from homology"/>
<evidence type="ECO:0000313" key="2">
    <source>
        <dbReference type="EMBL" id="EXJ74093.1"/>
    </source>
</evidence>
<dbReference type="InterPro" id="IPR012341">
    <property type="entry name" value="6hp_glycosidase-like_sf"/>
</dbReference>
<dbReference type="UniPathway" id="UPA00378"/>
<dbReference type="Proteomes" id="UP000019471">
    <property type="component" value="Unassembled WGS sequence"/>
</dbReference>
<dbReference type="GO" id="GO:0005509">
    <property type="term" value="F:calcium ion binding"/>
    <property type="evidence" value="ECO:0007669"/>
    <property type="project" value="InterPro"/>
</dbReference>
<dbReference type="STRING" id="1182543.W9X1M1"/>
<dbReference type="GO" id="GO:0016020">
    <property type="term" value="C:membrane"/>
    <property type="evidence" value="ECO:0007669"/>
    <property type="project" value="InterPro"/>
</dbReference>
<dbReference type="GO" id="GO:0004571">
    <property type="term" value="F:mannosyl-oligosaccharide 1,2-alpha-mannosidase activity"/>
    <property type="evidence" value="ECO:0007669"/>
    <property type="project" value="InterPro"/>
</dbReference>
<dbReference type="EMBL" id="AMGX01000003">
    <property type="protein sequence ID" value="EXJ74093.1"/>
    <property type="molecule type" value="Genomic_DNA"/>
</dbReference>